<dbReference type="FunFam" id="3.40.50.300:FF:000218">
    <property type="entry name" value="Multidrug ABC transporter ATP-binding protein"/>
    <property type="match status" value="1"/>
</dbReference>
<feature type="region of interest" description="Disordered" evidence="7">
    <location>
        <begin position="387"/>
        <end position="418"/>
    </location>
</feature>
<gene>
    <name evidence="11" type="ORF">CAE01nite_11800</name>
</gene>
<feature type="domain" description="ABC transporter" evidence="9">
    <location>
        <begin position="432"/>
        <end position="672"/>
    </location>
</feature>
<dbReference type="InterPro" id="IPR011527">
    <property type="entry name" value="ABC1_TM_dom"/>
</dbReference>
<evidence type="ECO:0000256" key="1">
    <source>
        <dbReference type="ARBA" id="ARBA00004651"/>
    </source>
</evidence>
<keyword evidence="2 8" id="KW-0812">Transmembrane</keyword>
<dbReference type="GO" id="GO:0005524">
    <property type="term" value="F:ATP binding"/>
    <property type="evidence" value="ECO:0007669"/>
    <property type="project" value="UniProtKB-KW"/>
</dbReference>
<dbReference type="Gene3D" id="1.20.1560.10">
    <property type="entry name" value="ABC transporter type 1, transmembrane domain"/>
    <property type="match status" value="1"/>
</dbReference>
<dbReference type="Proteomes" id="UP000321181">
    <property type="component" value="Unassembled WGS sequence"/>
</dbReference>
<feature type="domain" description="ABC transmembrane type-1" evidence="10">
    <location>
        <begin position="46"/>
        <end position="338"/>
    </location>
</feature>
<evidence type="ECO:0000256" key="5">
    <source>
        <dbReference type="ARBA" id="ARBA00022989"/>
    </source>
</evidence>
<dbReference type="AlphaFoldDB" id="A0A512DAH8"/>
<evidence type="ECO:0000259" key="10">
    <source>
        <dbReference type="PROSITE" id="PS50929"/>
    </source>
</evidence>
<feature type="region of interest" description="Disordered" evidence="7">
    <location>
        <begin position="1"/>
        <end position="20"/>
    </location>
</feature>
<dbReference type="InterPro" id="IPR039421">
    <property type="entry name" value="Type_1_exporter"/>
</dbReference>
<dbReference type="PROSITE" id="PS50929">
    <property type="entry name" value="ABC_TM1F"/>
    <property type="match status" value="1"/>
</dbReference>
<dbReference type="GO" id="GO:0016887">
    <property type="term" value="F:ATP hydrolysis activity"/>
    <property type="evidence" value="ECO:0007669"/>
    <property type="project" value="InterPro"/>
</dbReference>
<reference evidence="11 12" key="1">
    <citation type="submission" date="2019-07" db="EMBL/GenBank/DDBJ databases">
        <title>Whole genome shotgun sequence of Cellulomonas aerilata NBRC 106308.</title>
        <authorList>
            <person name="Hosoyama A."/>
            <person name="Uohara A."/>
            <person name="Ohji S."/>
            <person name="Ichikawa N."/>
        </authorList>
    </citation>
    <scope>NUCLEOTIDE SEQUENCE [LARGE SCALE GENOMIC DNA]</scope>
    <source>
        <strain evidence="11 12">NBRC 106308</strain>
    </source>
</reference>
<accession>A0A512DAH8</accession>
<dbReference type="PROSITE" id="PS50893">
    <property type="entry name" value="ABC_TRANSPORTER_2"/>
    <property type="match status" value="1"/>
</dbReference>
<proteinExistence type="predicted"/>
<feature type="transmembrane region" description="Helical" evidence="8">
    <location>
        <begin position="44"/>
        <end position="64"/>
    </location>
</feature>
<evidence type="ECO:0000259" key="9">
    <source>
        <dbReference type="PROSITE" id="PS50893"/>
    </source>
</evidence>
<keyword evidence="4" id="KW-0067">ATP-binding</keyword>
<keyword evidence="6 8" id="KW-0472">Membrane</keyword>
<feature type="transmembrane region" description="Helical" evidence="8">
    <location>
        <begin position="175"/>
        <end position="203"/>
    </location>
</feature>
<organism evidence="11 12">
    <name type="scientific">Cellulomonas aerilata</name>
    <dbReference type="NCBI Taxonomy" id="515326"/>
    <lineage>
        <taxon>Bacteria</taxon>
        <taxon>Bacillati</taxon>
        <taxon>Actinomycetota</taxon>
        <taxon>Actinomycetes</taxon>
        <taxon>Micrococcales</taxon>
        <taxon>Cellulomonadaceae</taxon>
        <taxon>Cellulomonas</taxon>
    </lineage>
</organism>
<dbReference type="InterPro" id="IPR017871">
    <property type="entry name" value="ABC_transporter-like_CS"/>
</dbReference>
<comment type="caution">
    <text evidence="11">The sequence shown here is derived from an EMBL/GenBank/DDBJ whole genome shotgun (WGS) entry which is preliminary data.</text>
</comment>
<dbReference type="CDD" id="cd18550">
    <property type="entry name" value="ABC_6TM_exporter_like"/>
    <property type="match status" value="1"/>
</dbReference>
<evidence type="ECO:0000256" key="2">
    <source>
        <dbReference type="ARBA" id="ARBA00022692"/>
    </source>
</evidence>
<feature type="transmembrane region" description="Helical" evidence="8">
    <location>
        <begin position="275"/>
        <end position="296"/>
    </location>
</feature>
<evidence type="ECO:0000256" key="4">
    <source>
        <dbReference type="ARBA" id="ARBA00022840"/>
    </source>
</evidence>
<dbReference type="InterPro" id="IPR036640">
    <property type="entry name" value="ABC1_TM_sf"/>
</dbReference>
<name>A0A512DAH8_9CELL</name>
<dbReference type="RefSeq" id="WP_146901435.1">
    <property type="nucleotide sequence ID" value="NZ_BAAARM010000002.1"/>
</dbReference>
<protein>
    <recommendedName>
        <fullName evidence="13">Multidrug ABC transporter ATP-binding protein</fullName>
    </recommendedName>
</protein>
<comment type="subcellular location">
    <subcellularLocation>
        <location evidence="1">Cell membrane</location>
        <topology evidence="1">Multi-pass membrane protein</topology>
    </subcellularLocation>
</comment>
<sequence length="704" mass="74471">MSTGTAPAAGAPTASPSPAGPEVAASPALLRRIGALLTPYRGSLTLVAVAIGVSALLGVITPFLTQRVFDEALFPVDGSGVDLRLLGVLTAAMIVVPLVSAAIGVGQTYLTTKVGNLAMAELRGRLFEHLERMELAFFTATKTGSIQSRLANDVGGVRSVLTTTASSILSNLVTVLASLVAMLLLSWQLTVVAVALMPLFVVLQRRVGARRQRLARATQESLSDMTAITEEALSVSGVLLAKIFNRADAEVARYRVENERQVDLQVRQAMAGQGFFGVVSAFMAITPALVYLMAGYMLTGDLGAASISAGTLVAFSTLQARLMMPMISLMRVALDVQTSLALFRRIFEYLDLQPAIADRPDADVLDPARVRGRVELDGVWFAYPPPPRLTAPPPAPRGGGRGGGGGGSGMGGGRWGALGLPPSGPGRPPAVVQVAAAVTPDGEESPSRRRPWALRGVSLAVEPGQLAAFVGPSGAGKTTLSYLVPRLYEVDRGAVRVDGRDVRDVTLGSLAEVVGMVTQDPYLFHATIAENLRYARPDASDDQLQEACRAANIHDRIMSFPDGYATTVGERGYRLSGGEKQRLAIARVLLKDPRVLILDEATSALDSASERLVQEALARAVSRRTTLAIAHRLSTIRHADVIFVVDDGRIVERGTHEELVDSPSGLYARLYAEQFGGGRVEARFADGVMFTDGVVLAQPSAPAP</sequence>
<evidence type="ECO:0008006" key="13">
    <source>
        <dbReference type="Google" id="ProtNLM"/>
    </source>
</evidence>
<dbReference type="Gene3D" id="3.40.50.300">
    <property type="entry name" value="P-loop containing nucleotide triphosphate hydrolases"/>
    <property type="match status" value="1"/>
</dbReference>
<dbReference type="OrthoDB" id="9806127at2"/>
<evidence type="ECO:0000256" key="3">
    <source>
        <dbReference type="ARBA" id="ARBA00022741"/>
    </source>
</evidence>
<dbReference type="SUPFAM" id="SSF90123">
    <property type="entry name" value="ABC transporter transmembrane region"/>
    <property type="match status" value="1"/>
</dbReference>
<evidence type="ECO:0000313" key="12">
    <source>
        <dbReference type="Proteomes" id="UP000321181"/>
    </source>
</evidence>
<dbReference type="InterPro" id="IPR003439">
    <property type="entry name" value="ABC_transporter-like_ATP-bd"/>
</dbReference>
<keyword evidence="5 8" id="KW-1133">Transmembrane helix</keyword>
<dbReference type="PANTHER" id="PTHR43394:SF1">
    <property type="entry name" value="ATP-BINDING CASSETTE SUB-FAMILY B MEMBER 10, MITOCHONDRIAL"/>
    <property type="match status" value="1"/>
</dbReference>
<evidence type="ECO:0000313" key="11">
    <source>
        <dbReference type="EMBL" id="GEO33455.1"/>
    </source>
</evidence>
<dbReference type="Pfam" id="PF00664">
    <property type="entry name" value="ABC_membrane"/>
    <property type="match status" value="1"/>
</dbReference>
<dbReference type="GO" id="GO:0015421">
    <property type="term" value="F:ABC-type oligopeptide transporter activity"/>
    <property type="evidence" value="ECO:0007669"/>
    <property type="project" value="TreeGrafter"/>
</dbReference>
<keyword evidence="12" id="KW-1185">Reference proteome</keyword>
<evidence type="ECO:0000256" key="6">
    <source>
        <dbReference type="ARBA" id="ARBA00023136"/>
    </source>
</evidence>
<dbReference type="EMBL" id="BJYY01000009">
    <property type="protein sequence ID" value="GEO33455.1"/>
    <property type="molecule type" value="Genomic_DNA"/>
</dbReference>
<evidence type="ECO:0000256" key="7">
    <source>
        <dbReference type="SAM" id="MobiDB-lite"/>
    </source>
</evidence>
<dbReference type="GO" id="GO:0005886">
    <property type="term" value="C:plasma membrane"/>
    <property type="evidence" value="ECO:0007669"/>
    <property type="project" value="UniProtKB-SubCell"/>
</dbReference>
<dbReference type="SUPFAM" id="SSF52540">
    <property type="entry name" value="P-loop containing nucleoside triphosphate hydrolases"/>
    <property type="match status" value="1"/>
</dbReference>
<feature type="compositionally biased region" description="Gly residues" evidence="7">
    <location>
        <begin position="397"/>
        <end position="416"/>
    </location>
</feature>
<dbReference type="PROSITE" id="PS00211">
    <property type="entry name" value="ABC_TRANSPORTER_1"/>
    <property type="match status" value="1"/>
</dbReference>
<dbReference type="GO" id="GO:0090374">
    <property type="term" value="P:oligopeptide export from mitochondrion"/>
    <property type="evidence" value="ECO:0007669"/>
    <property type="project" value="TreeGrafter"/>
</dbReference>
<keyword evidence="3" id="KW-0547">Nucleotide-binding</keyword>
<feature type="transmembrane region" description="Helical" evidence="8">
    <location>
        <begin position="85"/>
        <end position="110"/>
    </location>
</feature>
<dbReference type="InterPro" id="IPR003593">
    <property type="entry name" value="AAA+_ATPase"/>
</dbReference>
<dbReference type="PANTHER" id="PTHR43394">
    <property type="entry name" value="ATP-DEPENDENT PERMEASE MDL1, MITOCHONDRIAL"/>
    <property type="match status" value="1"/>
</dbReference>
<dbReference type="InterPro" id="IPR027417">
    <property type="entry name" value="P-loop_NTPase"/>
</dbReference>
<evidence type="ECO:0000256" key="8">
    <source>
        <dbReference type="SAM" id="Phobius"/>
    </source>
</evidence>
<feature type="compositionally biased region" description="Pro residues" evidence="7">
    <location>
        <begin position="387"/>
        <end position="396"/>
    </location>
</feature>
<dbReference type="Pfam" id="PF00005">
    <property type="entry name" value="ABC_tran"/>
    <property type="match status" value="1"/>
</dbReference>
<dbReference type="SMART" id="SM00382">
    <property type="entry name" value="AAA"/>
    <property type="match status" value="1"/>
</dbReference>